<keyword evidence="8" id="KW-1185">Reference proteome</keyword>
<dbReference type="AlphaFoldDB" id="A0A7X1IXS2"/>
<dbReference type="InterPro" id="IPR008949">
    <property type="entry name" value="Isoprenoid_synthase_dom_sf"/>
</dbReference>
<name>A0A7X1IXS2_9ACTN</name>
<dbReference type="Gene3D" id="1.10.600.10">
    <property type="entry name" value="Farnesyl Diphosphate Synthase"/>
    <property type="match status" value="1"/>
</dbReference>
<evidence type="ECO:0000256" key="5">
    <source>
        <dbReference type="ARBA" id="ARBA00022842"/>
    </source>
</evidence>
<comment type="similarity">
    <text evidence="2 6">Belongs to the FPP/GGPP synthase family.</text>
</comment>
<evidence type="ECO:0000256" key="1">
    <source>
        <dbReference type="ARBA" id="ARBA00001946"/>
    </source>
</evidence>
<dbReference type="InterPro" id="IPR033749">
    <property type="entry name" value="Polyprenyl_synt_CS"/>
</dbReference>
<accession>A0A7X1IXS2</accession>
<sequence length="369" mass="39845">MRAAIGTENRTLTTLDHSALELSEIRHMTDAALDEFLDRKSLTAASHQMLELVETLRGFLSSGGKRIRPVMCLCGWYAAGGKETPRPVVKAAASLELFHACALIHDDVMDNSDARRGRLTLHRLLAERHRRRDPPGNAERFGTNAAILLGDLALAWSDEMFHTAGLSPAQVQAALPMLDAMRSEVMFGQYLDLLGTGRPTGDVGEALMASRFKTAKYTVERPLHIGAALAGSGPAIRDALTAYALPVGEAFQLRDDLLGVFGDSRQTGKPVDDDLREGKCTVLMALAVARADAAQLRVLRSLVGCSDLDAEEADAIRDVLVSTGARSVVDQMITSRCRRALGVLDRAPFPLPATNALRRLAHSASVRTS</sequence>
<dbReference type="PROSITE" id="PS00444">
    <property type="entry name" value="POLYPRENYL_SYNTHASE_2"/>
    <property type="match status" value="1"/>
</dbReference>
<evidence type="ECO:0000256" key="4">
    <source>
        <dbReference type="ARBA" id="ARBA00022723"/>
    </source>
</evidence>
<dbReference type="PROSITE" id="PS00723">
    <property type="entry name" value="POLYPRENYL_SYNTHASE_1"/>
    <property type="match status" value="1"/>
</dbReference>
<dbReference type="GO" id="GO:0046872">
    <property type="term" value="F:metal ion binding"/>
    <property type="evidence" value="ECO:0007669"/>
    <property type="project" value="UniProtKB-KW"/>
</dbReference>
<comment type="caution">
    <text evidence="7">The sequence shown here is derived from an EMBL/GenBank/DDBJ whole genome shotgun (WGS) entry which is preliminary data.</text>
</comment>
<dbReference type="GO" id="GO:0004659">
    <property type="term" value="F:prenyltransferase activity"/>
    <property type="evidence" value="ECO:0007669"/>
    <property type="project" value="InterPro"/>
</dbReference>
<keyword evidence="4" id="KW-0479">Metal-binding</keyword>
<keyword evidence="5" id="KW-0460">Magnesium</keyword>
<organism evidence="7 8">
    <name type="scientific">Streptomyces cupreus</name>
    <dbReference type="NCBI Taxonomy" id="2759956"/>
    <lineage>
        <taxon>Bacteria</taxon>
        <taxon>Bacillati</taxon>
        <taxon>Actinomycetota</taxon>
        <taxon>Actinomycetes</taxon>
        <taxon>Kitasatosporales</taxon>
        <taxon>Streptomycetaceae</taxon>
        <taxon>Streptomyces</taxon>
    </lineage>
</organism>
<reference evidence="7 8" key="1">
    <citation type="submission" date="2020-08" db="EMBL/GenBank/DDBJ databases">
        <title>Streptomyces sp. PSKA01 genome sequencing and assembly.</title>
        <authorList>
            <person name="Mandal S."/>
            <person name="Maiti P.K."/>
            <person name="Das P."/>
        </authorList>
    </citation>
    <scope>NUCLEOTIDE SEQUENCE [LARGE SCALE GENOMIC DNA]</scope>
    <source>
        <strain evidence="7 8">PSKA01</strain>
    </source>
</reference>
<evidence type="ECO:0000313" key="8">
    <source>
        <dbReference type="Proteomes" id="UP000584670"/>
    </source>
</evidence>
<protein>
    <submittedName>
        <fullName evidence="7">Polyprenyl synthetase family protein</fullName>
    </submittedName>
</protein>
<comment type="cofactor">
    <cofactor evidence="1">
        <name>Mg(2+)</name>
        <dbReference type="ChEBI" id="CHEBI:18420"/>
    </cofactor>
</comment>
<evidence type="ECO:0000256" key="2">
    <source>
        <dbReference type="ARBA" id="ARBA00006706"/>
    </source>
</evidence>
<proteinExistence type="inferred from homology"/>
<evidence type="ECO:0000313" key="7">
    <source>
        <dbReference type="EMBL" id="MBC2900541.1"/>
    </source>
</evidence>
<dbReference type="InterPro" id="IPR000092">
    <property type="entry name" value="Polyprenyl_synt"/>
</dbReference>
<dbReference type="PANTHER" id="PTHR12001:SF85">
    <property type="entry name" value="SHORT CHAIN ISOPRENYL DIPHOSPHATE SYNTHASE"/>
    <property type="match status" value="1"/>
</dbReference>
<gene>
    <name evidence="7" type="ORF">H4N64_02790</name>
</gene>
<dbReference type="CDD" id="cd00685">
    <property type="entry name" value="Trans_IPPS_HT"/>
    <property type="match status" value="1"/>
</dbReference>
<dbReference type="Pfam" id="PF00348">
    <property type="entry name" value="polyprenyl_synt"/>
    <property type="match status" value="1"/>
</dbReference>
<dbReference type="Proteomes" id="UP000584670">
    <property type="component" value="Unassembled WGS sequence"/>
</dbReference>
<dbReference type="EMBL" id="JACMSF010000002">
    <property type="protein sequence ID" value="MBC2900541.1"/>
    <property type="molecule type" value="Genomic_DNA"/>
</dbReference>
<dbReference type="PANTHER" id="PTHR12001">
    <property type="entry name" value="GERANYLGERANYL PYROPHOSPHATE SYNTHASE"/>
    <property type="match status" value="1"/>
</dbReference>
<dbReference type="SFLD" id="SFLDS00005">
    <property type="entry name" value="Isoprenoid_Synthase_Type_I"/>
    <property type="match status" value="1"/>
</dbReference>
<keyword evidence="3 6" id="KW-0808">Transferase</keyword>
<dbReference type="GO" id="GO:0008299">
    <property type="term" value="P:isoprenoid biosynthetic process"/>
    <property type="evidence" value="ECO:0007669"/>
    <property type="project" value="InterPro"/>
</dbReference>
<evidence type="ECO:0000256" key="3">
    <source>
        <dbReference type="ARBA" id="ARBA00022679"/>
    </source>
</evidence>
<evidence type="ECO:0000256" key="6">
    <source>
        <dbReference type="RuleBase" id="RU004466"/>
    </source>
</evidence>
<dbReference type="SUPFAM" id="SSF48576">
    <property type="entry name" value="Terpenoid synthases"/>
    <property type="match status" value="1"/>
</dbReference>